<gene>
    <name evidence="8" type="ORF">PATL70BA_2530</name>
</gene>
<keyword evidence="9" id="KW-1185">Reference proteome</keyword>
<comment type="subcellular location">
    <subcellularLocation>
        <location evidence="1">Cell membrane</location>
        <topology evidence="1">Multi-pass membrane protein</topology>
    </subcellularLocation>
</comment>
<evidence type="ECO:0000256" key="7">
    <source>
        <dbReference type="SAM" id="Phobius"/>
    </source>
</evidence>
<dbReference type="GO" id="GO:0015109">
    <property type="term" value="F:chromate transmembrane transporter activity"/>
    <property type="evidence" value="ECO:0007669"/>
    <property type="project" value="InterPro"/>
</dbReference>
<evidence type="ECO:0000256" key="4">
    <source>
        <dbReference type="ARBA" id="ARBA00022692"/>
    </source>
</evidence>
<dbReference type="Pfam" id="PF02417">
    <property type="entry name" value="Chromate_transp"/>
    <property type="match status" value="2"/>
</dbReference>
<dbReference type="PANTHER" id="PTHR33567:SF3">
    <property type="entry name" value="CHROMATE ION TRANSPORTER (EUROFUNG)"/>
    <property type="match status" value="1"/>
</dbReference>
<comment type="similarity">
    <text evidence="2">Belongs to the chromate ion transporter (CHR) (TC 2.A.51) family.</text>
</comment>
<keyword evidence="4 7" id="KW-0812">Transmembrane</keyword>
<feature type="transmembrane region" description="Helical" evidence="7">
    <location>
        <begin position="86"/>
        <end position="110"/>
    </location>
</feature>
<evidence type="ECO:0000313" key="9">
    <source>
        <dbReference type="Proteomes" id="UP000279029"/>
    </source>
</evidence>
<evidence type="ECO:0000256" key="1">
    <source>
        <dbReference type="ARBA" id="ARBA00004651"/>
    </source>
</evidence>
<dbReference type="InterPro" id="IPR003370">
    <property type="entry name" value="Chromate_transpt"/>
</dbReference>
<dbReference type="NCBIfam" id="TIGR00937">
    <property type="entry name" value="2A51"/>
    <property type="match status" value="1"/>
</dbReference>
<name>A0A3P7PXQ3_9FIRM</name>
<keyword evidence="6 7" id="KW-0472">Membrane</keyword>
<dbReference type="PANTHER" id="PTHR33567">
    <property type="entry name" value="CHROMATE ION TRANSPORTER (EUROFUNG)"/>
    <property type="match status" value="1"/>
</dbReference>
<feature type="transmembrane region" description="Helical" evidence="7">
    <location>
        <begin position="201"/>
        <end position="220"/>
    </location>
</feature>
<dbReference type="KEGG" id="cbar:PATL70BA_2530"/>
<dbReference type="InterPro" id="IPR014047">
    <property type="entry name" value="Chr_Tranpt_l_chain"/>
</dbReference>
<feature type="transmembrane region" description="Helical" evidence="7">
    <location>
        <begin position="122"/>
        <end position="141"/>
    </location>
</feature>
<proteinExistence type="inferred from homology"/>
<evidence type="ECO:0000313" key="8">
    <source>
        <dbReference type="EMBL" id="VDN48427.1"/>
    </source>
</evidence>
<dbReference type="EMBL" id="LR130778">
    <property type="protein sequence ID" value="VDN48427.1"/>
    <property type="molecule type" value="Genomic_DNA"/>
</dbReference>
<accession>A0A3P7PXQ3</accession>
<evidence type="ECO:0000256" key="5">
    <source>
        <dbReference type="ARBA" id="ARBA00022989"/>
    </source>
</evidence>
<feature type="transmembrane region" description="Helical" evidence="7">
    <location>
        <begin position="153"/>
        <end position="181"/>
    </location>
</feature>
<dbReference type="AlphaFoldDB" id="A0A3P7PXQ3"/>
<evidence type="ECO:0000256" key="2">
    <source>
        <dbReference type="ARBA" id="ARBA00005262"/>
    </source>
</evidence>
<keyword evidence="5 7" id="KW-1133">Transmembrane helix</keyword>
<feature type="transmembrane region" description="Helical" evidence="7">
    <location>
        <begin position="298"/>
        <end position="323"/>
    </location>
</feature>
<dbReference type="Proteomes" id="UP000279029">
    <property type="component" value="Chromosome"/>
</dbReference>
<dbReference type="RefSeq" id="WP_125137561.1">
    <property type="nucleotide sequence ID" value="NZ_LR130778.1"/>
</dbReference>
<reference evidence="8 9" key="1">
    <citation type="submission" date="2018-09" db="EMBL/GenBank/DDBJ databases">
        <authorList>
            <person name="Postec A."/>
        </authorList>
    </citation>
    <scope>NUCLEOTIDE SEQUENCE [LARGE SCALE GENOMIC DNA]</scope>
    <source>
        <strain evidence="8">70B-A</strain>
    </source>
</reference>
<organism evidence="8 9">
    <name type="scientific">Petrocella atlantisensis</name>
    <dbReference type="NCBI Taxonomy" id="2173034"/>
    <lineage>
        <taxon>Bacteria</taxon>
        <taxon>Bacillati</taxon>
        <taxon>Bacillota</taxon>
        <taxon>Clostridia</taxon>
        <taxon>Lachnospirales</taxon>
        <taxon>Vallitaleaceae</taxon>
        <taxon>Petrocella</taxon>
    </lineage>
</organism>
<dbReference type="GO" id="GO:0005886">
    <property type="term" value="C:plasma membrane"/>
    <property type="evidence" value="ECO:0007669"/>
    <property type="project" value="UniProtKB-SubCell"/>
</dbReference>
<evidence type="ECO:0000256" key="3">
    <source>
        <dbReference type="ARBA" id="ARBA00022475"/>
    </source>
</evidence>
<keyword evidence="3" id="KW-1003">Cell membrane</keyword>
<feature type="transmembrane region" description="Helical" evidence="7">
    <location>
        <begin position="344"/>
        <end position="362"/>
    </location>
</feature>
<dbReference type="OrthoDB" id="9788907at2"/>
<protein>
    <submittedName>
        <fullName evidence="8">Chromate transporter</fullName>
    </submittedName>
</protein>
<dbReference type="PIRSF" id="PIRSF004810">
    <property type="entry name" value="ChrA"/>
    <property type="match status" value="1"/>
</dbReference>
<sequence length="400" mass="43988">MTYLKKYTDGQPISRRAFLQDVLICSLGAYGGPEAHMGVFIDQMVVKKHYLSEEELIELIALCSILPGPTSTQTIVSIGYKTGGPFLALLTMLVWALPVLILMTLLSFLYQFFEHMNLDKNSLRFIGPMAVGFIVMAAYRINKKVVTDKMTFAIFLFGAIVTYLIRAPWIFPLVLITGGIVSVVASKEKNLWRRVKLHPPWVYILVFSFIAVASIVLTLTWDHILIHLFESFYRYGYLVFGGGQVVVPVMHSELVQVNQYMTNQEFLTGYGLVQGLPGPMFSFSAYAGGMAARSGGPIIQILGAVAGGIGIFLPGLLLIYFVYPVWENLKKIKGIKVSLKGINAVAGGMIGVAAIILMQQSGLNLENIVVTLLTVLILITKRIPAPFMVVIVIVAGFLIG</sequence>
<feature type="transmembrane region" description="Helical" evidence="7">
    <location>
        <begin position="368"/>
        <end position="399"/>
    </location>
</feature>
<evidence type="ECO:0000256" key="6">
    <source>
        <dbReference type="ARBA" id="ARBA00023136"/>
    </source>
</evidence>